<keyword evidence="3" id="KW-1185">Reference proteome</keyword>
<accession>A0A9X2VJP7</accession>
<dbReference type="Gene3D" id="3.10.450.50">
    <property type="match status" value="1"/>
</dbReference>
<gene>
    <name evidence="2" type="ORF">NZH93_13610</name>
</gene>
<comment type="caution">
    <text evidence="2">The sequence shown here is derived from an EMBL/GenBank/DDBJ whole genome shotgun (WGS) entry which is preliminary data.</text>
</comment>
<dbReference type="SUPFAM" id="SSF54427">
    <property type="entry name" value="NTF2-like"/>
    <property type="match status" value="1"/>
</dbReference>
<dbReference type="RefSeq" id="WP_259623400.1">
    <property type="nucleotide sequence ID" value="NZ_JANYMP010000005.1"/>
</dbReference>
<organism evidence="2 3">
    <name type="scientific">Umezawaea endophytica</name>
    <dbReference type="NCBI Taxonomy" id="1654476"/>
    <lineage>
        <taxon>Bacteria</taxon>
        <taxon>Bacillati</taxon>
        <taxon>Actinomycetota</taxon>
        <taxon>Actinomycetes</taxon>
        <taxon>Pseudonocardiales</taxon>
        <taxon>Pseudonocardiaceae</taxon>
        <taxon>Umezawaea</taxon>
    </lineage>
</organism>
<dbReference type="EMBL" id="JANYMP010000005">
    <property type="protein sequence ID" value="MCS7477895.1"/>
    <property type="molecule type" value="Genomic_DNA"/>
</dbReference>
<evidence type="ECO:0000313" key="3">
    <source>
        <dbReference type="Proteomes" id="UP001141259"/>
    </source>
</evidence>
<name>A0A9X2VJP7_9PSEU</name>
<dbReference type="CDD" id="cd00531">
    <property type="entry name" value="NTF2_like"/>
    <property type="match status" value="1"/>
</dbReference>
<proteinExistence type="predicted"/>
<dbReference type="InterPro" id="IPR032710">
    <property type="entry name" value="NTF2-like_dom_sf"/>
</dbReference>
<sequence length="153" mass="16939">MSAVEDRLAVMDVVARLAHAQDDRDWDALRELFADEVRLDLSGQSGAAPVDLTADGLVDKARSVLEGFDALHHAASLPLVEVDGDRATCRVHVVAYHHVPTDGVDFCTMRGRWELGLTRGSGRWLVHRWAVVRTAPWEGSPDVYRIAADRRTT</sequence>
<feature type="domain" description="SnoaL-like" evidence="1">
    <location>
        <begin position="3"/>
        <end position="129"/>
    </location>
</feature>
<dbReference type="Pfam" id="PF13577">
    <property type="entry name" value="SnoaL_4"/>
    <property type="match status" value="1"/>
</dbReference>
<protein>
    <submittedName>
        <fullName evidence="2">Nuclear transport factor 2 family protein</fullName>
    </submittedName>
</protein>
<evidence type="ECO:0000313" key="2">
    <source>
        <dbReference type="EMBL" id="MCS7477895.1"/>
    </source>
</evidence>
<dbReference type="InterPro" id="IPR037401">
    <property type="entry name" value="SnoaL-like"/>
</dbReference>
<dbReference type="Proteomes" id="UP001141259">
    <property type="component" value="Unassembled WGS sequence"/>
</dbReference>
<reference evidence="2" key="1">
    <citation type="submission" date="2022-08" db="EMBL/GenBank/DDBJ databases">
        <authorList>
            <person name="Tistechok S."/>
            <person name="Samborskyy M."/>
            <person name="Roman I."/>
        </authorList>
    </citation>
    <scope>NUCLEOTIDE SEQUENCE</scope>
    <source>
        <strain evidence="2">DSM 103496</strain>
    </source>
</reference>
<dbReference type="AlphaFoldDB" id="A0A9X2VJP7"/>
<evidence type="ECO:0000259" key="1">
    <source>
        <dbReference type="Pfam" id="PF13577"/>
    </source>
</evidence>